<dbReference type="SUPFAM" id="SSF54637">
    <property type="entry name" value="Thioesterase/thiol ester dehydrase-isomerase"/>
    <property type="match status" value="1"/>
</dbReference>
<dbReference type="InterPro" id="IPR050563">
    <property type="entry name" value="4-hydroxybenzoyl-CoA_TE"/>
</dbReference>
<keyword evidence="1" id="KW-0378">Hydrolase</keyword>
<sequence>MNDDLKLSQNQPVWDLPAPFILDLTVDASVIDHYGHVNNAAYVSWLQDASWAHSNSIGLAIDQYRELNRAMVVHRHEINYLAPAFSQDQLQIATWVVMLENKLTLTRQFQIFRLEDQRCILRANTKFVCVELSSGKPRRMPELFIKGYSQLLVNNYSD</sequence>
<proteinExistence type="predicted"/>
<organism evidence="2 3">
    <name type="scientific">Spartinivicinus marinus</name>
    <dbReference type="NCBI Taxonomy" id="2994442"/>
    <lineage>
        <taxon>Bacteria</taxon>
        <taxon>Pseudomonadati</taxon>
        <taxon>Pseudomonadota</taxon>
        <taxon>Gammaproteobacteria</taxon>
        <taxon>Oceanospirillales</taxon>
        <taxon>Zooshikellaceae</taxon>
        <taxon>Spartinivicinus</taxon>
    </lineage>
</organism>
<dbReference type="PANTHER" id="PTHR31793">
    <property type="entry name" value="4-HYDROXYBENZOYL-COA THIOESTERASE FAMILY MEMBER"/>
    <property type="match status" value="1"/>
</dbReference>
<keyword evidence="3" id="KW-1185">Reference proteome</keyword>
<dbReference type="Pfam" id="PF13279">
    <property type="entry name" value="4HBT_2"/>
    <property type="match status" value="1"/>
</dbReference>
<gene>
    <name evidence="2" type="ORF">H0A36_24520</name>
</gene>
<comment type="caution">
    <text evidence="2">The sequence shown here is derived from an EMBL/GenBank/DDBJ whole genome shotgun (WGS) entry which is preliminary data.</text>
</comment>
<evidence type="ECO:0000256" key="1">
    <source>
        <dbReference type="ARBA" id="ARBA00022801"/>
    </source>
</evidence>
<accession>A0A853I8L8</accession>
<dbReference type="Gene3D" id="3.10.129.10">
    <property type="entry name" value="Hotdog Thioesterase"/>
    <property type="match status" value="1"/>
</dbReference>
<dbReference type="Proteomes" id="UP000569732">
    <property type="component" value="Unassembled WGS sequence"/>
</dbReference>
<reference evidence="2 3" key="1">
    <citation type="submission" date="2020-07" db="EMBL/GenBank/DDBJ databases">
        <title>Endozoicomonas sp. nov., isolated from sediment.</title>
        <authorList>
            <person name="Gu T."/>
        </authorList>
    </citation>
    <scope>NUCLEOTIDE SEQUENCE [LARGE SCALE GENOMIC DNA]</scope>
    <source>
        <strain evidence="2 3">SM1973</strain>
    </source>
</reference>
<dbReference type="GO" id="GO:0047617">
    <property type="term" value="F:fatty acyl-CoA hydrolase activity"/>
    <property type="evidence" value="ECO:0007669"/>
    <property type="project" value="TreeGrafter"/>
</dbReference>
<dbReference type="EMBL" id="JACCKB010000066">
    <property type="protein sequence ID" value="NYZ69189.1"/>
    <property type="molecule type" value="Genomic_DNA"/>
</dbReference>
<dbReference type="PANTHER" id="PTHR31793:SF37">
    <property type="entry name" value="ACYL-COA THIOESTER HYDROLASE YBGC"/>
    <property type="match status" value="1"/>
</dbReference>
<dbReference type="CDD" id="cd00586">
    <property type="entry name" value="4HBT"/>
    <property type="match status" value="1"/>
</dbReference>
<protein>
    <submittedName>
        <fullName evidence="2">Acyl-CoA thioesterase</fullName>
    </submittedName>
</protein>
<name>A0A853I8L8_9GAMM</name>
<evidence type="ECO:0000313" key="2">
    <source>
        <dbReference type="EMBL" id="NYZ69189.1"/>
    </source>
</evidence>
<dbReference type="AlphaFoldDB" id="A0A853I8L8"/>
<dbReference type="RefSeq" id="WP_180571185.1">
    <property type="nucleotide sequence ID" value="NZ_JACCKB010000066.1"/>
</dbReference>
<dbReference type="InterPro" id="IPR029069">
    <property type="entry name" value="HotDog_dom_sf"/>
</dbReference>
<evidence type="ECO:0000313" key="3">
    <source>
        <dbReference type="Proteomes" id="UP000569732"/>
    </source>
</evidence>